<evidence type="ECO:0000313" key="3">
    <source>
        <dbReference type="Proteomes" id="UP001429984"/>
    </source>
</evidence>
<gene>
    <name evidence="2" type="ORF">IU514_02800</name>
</gene>
<sequence>MTFPQTRSIHSRRAAATTLLAACLIAPGIAAAGDADEWHYRVNLYGFFPEISGQVRAPVPGGAEIDVDADDLISNLEIAAMGGFEAQKGKWGMFADVIYMDVGDSISNSPAIGQGTVPLPPGVTADASLDVEAVAFTIAANYRFVSTPSDTVDVFGGARLLDASTELEWRFETPMGPLPPPQGQGRVKVSRDGWDGVIGAKGQHRFGSRDQWFIPWYVDVGTGESDLTWQASTGIGYRAGWGETFLVWRHLDYDFGSSRQIEDLGFDGPAVGVAFSW</sequence>
<dbReference type="EMBL" id="JADLZT010000002">
    <property type="protein sequence ID" value="MBF6022950.1"/>
    <property type="molecule type" value="Genomic_DNA"/>
</dbReference>
<evidence type="ECO:0008006" key="4">
    <source>
        <dbReference type="Google" id="ProtNLM"/>
    </source>
</evidence>
<keyword evidence="3" id="KW-1185">Reference proteome</keyword>
<evidence type="ECO:0000313" key="2">
    <source>
        <dbReference type="EMBL" id="MBF6022950.1"/>
    </source>
</evidence>
<feature type="chain" id="PRO_5045047446" description="Outer membrane protein beta-barrel domain-containing protein" evidence="1">
    <location>
        <begin position="33"/>
        <end position="277"/>
    </location>
</feature>
<keyword evidence="1" id="KW-0732">Signal</keyword>
<dbReference type="Proteomes" id="UP001429984">
    <property type="component" value="Unassembled WGS sequence"/>
</dbReference>
<dbReference type="RefSeq" id="WP_194929571.1">
    <property type="nucleotide sequence ID" value="NZ_JADLZT010000002.1"/>
</dbReference>
<accession>A0ABS0B756</accession>
<proteinExistence type="predicted"/>
<name>A0ABS0B756_9GAMM</name>
<organism evidence="2 3">
    <name type="scientific">Lysobacter niastensis</name>
    <dbReference type="NCBI Taxonomy" id="380629"/>
    <lineage>
        <taxon>Bacteria</taxon>
        <taxon>Pseudomonadati</taxon>
        <taxon>Pseudomonadota</taxon>
        <taxon>Gammaproteobacteria</taxon>
        <taxon>Lysobacterales</taxon>
        <taxon>Lysobacteraceae</taxon>
        <taxon>Lysobacter</taxon>
    </lineage>
</organism>
<feature type="signal peptide" evidence="1">
    <location>
        <begin position="1"/>
        <end position="32"/>
    </location>
</feature>
<reference evidence="2 3" key="1">
    <citation type="submission" date="2020-11" db="EMBL/GenBank/DDBJ databases">
        <title>Draft Genome Sequence and Secondary Metabolite Biosynthetic Potential of the Lysobacter niastensis Type strain DSM 18481.</title>
        <authorList>
            <person name="Turrini P."/>
            <person name="Artuso I."/>
            <person name="Tescari M."/>
            <person name="Lugli G.A."/>
            <person name="Frangipani E."/>
            <person name="Ventura M."/>
            <person name="Visca P."/>
        </authorList>
    </citation>
    <scope>NUCLEOTIDE SEQUENCE [LARGE SCALE GENOMIC DNA]</scope>
    <source>
        <strain evidence="2 3">DSM 18481</strain>
    </source>
</reference>
<evidence type="ECO:0000256" key="1">
    <source>
        <dbReference type="SAM" id="SignalP"/>
    </source>
</evidence>
<comment type="caution">
    <text evidence="2">The sequence shown here is derived from an EMBL/GenBank/DDBJ whole genome shotgun (WGS) entry which is preliminary data.</text>
</comment>
<protein>
    <recommendedName>
        <fullName evidence="4">Outer membrane protein beta-barrel domain-containing protein</fullName>
    </recommendedName>
</protein>